<dbReference type="EMBL" id="CP103423">
    <property type="protein sequence ID" value="UWD34065.1"/>
    <property type="molecule type" value="Genomic_DNA"/>
</dbReference>
<evidence type="ECO:0000313" key="1">
    <source>
        <dbReference type="EMBL" id="UWD34065.1"/>
    </source>
</evidence>
<protein>
    <recommendedName>
        <fullName evidence="3">Antitoxin</fullName>
    </recommendedName>
</protein>
<sequence length="109" mass="13056">MYDTYYTYKKMKGMKSKMTVRKTITLSEEDYDLIKINAQERGQSFSEFLRESTLIRIREDDKLDLAQYLEKYIGPIDEEEEKEYEELYASGKLDISDEEIERIKKENGL</sequence>
<organism evidence="1 2">
    <name type="scientific">Mesomycoplasma molare</name>
    <dbReference type="NCBI Taxonomy" id="171288"/>
    <lineage>
        <taxon>Bacteria</taxon>
        <taxon>Bacillati</taxon>
        <taxon>Mycoplasmatota</taxon>
        <taxon>Mycoplasmoidales</taxon>
        <taxon>Metamycoplasmataceae</taxon>
        <taxon>Mesomycoplasma</taxon>
    </lineage>
</organism>
<dbReference type="Proteomes" id="UP001058364">
    <property type="component" value="Chromosome"/>
</dbReference>
<accession>A0ABY5TU06</accession>
<gene>
    <name evidence="1" type="ORF">NX772_03085</name>
</gene>
<evidence type="ECO:0008006" key="3">
    <source>
        <dbReference type="Google" id="ProtNLM"/>
    </source>
</evidence>
<dbReference type="InterPro" id="IPR053842">
    <property type="entry name" value="NikA-like"/>
</dbReference>
<keyword evidence="2" id="KW-1185">Reference proteome</keyword>
<name>A0ABY5TU06_9BACT</name>
<dbReference type="Pfam" id="PF21983">
    <property type="entry name" value="NikA-like"/>
    <property type="match status" value="1"/>
</dbReference>
<dbReference type="RefSeq" id="WP_027123089.1">
    <property type="nucleotide sequence ID" value="NZ_CP103423.1"/>
</dbReference>
<evidence type="ECO:0000313" key="2">
    <source>
        <dbReference type="Proteomes" id="UP001058364"/>
    </source>
</evidence>
<reference evidence="1" key="1">
    <citation type="submission" date="2022-08" db="EMBL/GenBank/DDBJ databases">
        <title>Complete genome sequence of Mycoplasma molare type strain H 542.</title>
        <authorList>
            <person name="Spergser J."/>
        </authorList>
    </citation>
    <scope>NUCLEOTIDE SEQUENCE</scope>
    <source>
        <strain evidence="1">H 542</strain>
    </source>
</reference>
<proteinExistence type="predicted"/>